<feature type="non-terminal residue" evidence="2">
    <location>
        <position position="132"/>
    </location>
</feature>
<evidence type="ECO:0000313" key="3">
    <source>
        <dbReference type="Proteomes" id="UP000004773"/>
    </source>
</evidence>
<gene>
    <name evidence="2" type="ORF">HMPREF0428_01927</name>
</gene>
<feature type="compositionally biased region" description="Polar residues" evidence="1">
    <location>
        <begin position="1"/>
        <end position="11"/>
    </location>
</feature>
<comment type="caution">
    <text evidence="2">The sequence shown here is derived from an EMBL/GenBank/DDBJ whole genome shotgun (WGS) entry which is preliminary data.</text>
</comment>
<feature type="region of interest" description="Disordered" evidence="1">
    <location>
        <begin position="1"/>
        <end position="46"/>
    </location>
</feature>
<accession>A0AA87B684</accession>
<dbReference type="EMBL" id="ACRO01000065">
    <property type="protein sequence ID" value="EGF85651.1"/>
    <property type="molecule type" value="Genomic_DNA"/>
</dbReference>
<dbReference type="NCBIfam" id="TIGR04226">
    <property type="entry name" value="RrgB_K2N_iso_D2"/>
    <property type="match status" value="1"/>
</dbReference>
<reference evidence="2 3" key="1">
    <citation type="submission" date="2011-03" db="EMBL/GenBank/DDBJ databases">
        <title>The Genome Sequence of Gemella haemolysans M341.</title>
        <authorList>
            <consortium name="The Broad Institute Genome Sequencing Platform"/>
            <consortium name="The Broad Institute Genome Sequencing Center for Infectious Disease"/>
            <person name="Earl A."/>
            <person name="Ward D."/>
            <person name="Feldgarden M."/>
            <person name="Gevers D."/>
            <person name="Sibley C.D."/>
            <person name="Field T.R."/>
            <person name="Grinwis M."/>
            <person name="Eshaghurshan C.S."/>
            <person name="Surette M.G."/>
            <person name="Young S.K."/>
            <person name="Zeng Q."/>
            <person name="Gargeya S."/>
            <person name="Fitzgerald M."/>
            <person name="Haas B."/>
            <person name="Abouelleil A."/>
            <person name="Alvarado L."/>
            <person name="Arachchi H.M."/>
            <person name="Berlin A."/>
            <person name="Brown A."/>
            <person name="Chapman S.B."/>
            <person name="Chen Z."/>
            <person name="Dunbar C."/>
            <person name="Freedman E."/>
            <person name="Gearin G."/>
            <person name="Gellesch M."/>
            <person name="Goldberg J."/>
            <person name="Griggs A."/>
            <person name="Gujja S."/>
            <person name="Heilman E.R."/>
            <person name="Heiman D."/>
            <person name="Howarth C."/>
            <person name="Larson L."/>
            <person name="Lui A."/>
            <person name="MacDonald P.J.P."/>
            <person name="Mehta T."/>
            <person name="Montmayeur A."/>
            <person name="Murphy C."/>
            <person name="Neiman D."/>
            <person name="Pearson M."/>
            <person name="Priest M."/>
            <person name="Roberts A."/>
            <person name="Saif S."/>
            <person name="Shea T."/>
            <person name="Shenoy N."/>
            <person name="Sisk P."/>
            <person name="Stolte C."/>
            <person name="Sykes S."/>
            <person name="White J."/>
            <person name="Yandava C."/>
            <person name="Wortman J."/>
            <person name="Nusbaum C."/>
            <person name="Birren B."/>
        </authorList>
    </citation>
    <scope>NUCLEOTIDE SEQUENCE [LARGE SCALE GENOMIC DNA]</scope>
    <source>
        <strain evidence="2 3">M341</strain>
    </source>
</reference>
<sequence>MTKEGQTQVPNKAQYRVDLPNKPGVTKDSNVVPVTPPTPSEPEIKKDVNGKASETLQNRDEEFTYNITTKVPEDATAFEVHDTIEGVLEFSGDKGGAKATLNGKDLAAERITTDGQTIKVTLTEDEVKANGG</sequence>
<proteinExistence type="predicted"/>
<evidence type="ECO:0000313" key="2">
    <source>
        <dbReference type="EMBL" id="EGF85651.1"/>
    </source>
</evidence>
<dbReference type="InterPro" id="IPR026466">
    <property type="entry name" value="Fim_isopep_form_D2_dom"/>
</dbReference>
<dbReference type="AlphaFoldDB" id="A0AA87B684"/>
<dbReference type="Gene3D" id="2.60.40.740">
    <property type="match status" value="1"/>
</dbReference>
<dbReference type="Proteomes" id="UP000004773">
    <property type="component" value="Unassembled WGS sequence"/>
</dbReference>
<evidence type="ECO:0000256" key="1">
    <source>
        <dbReference type="SAM" id="MobiDB-lite"/>
    </source>
</evidence>
<protein>
    <submittedName>
        <fullName evidence="2">Uncharacterized protein</fullName>
    </submittedName>
</protein>
<name>A0AA87B684_9BACL</name>
<organism evidence="2 3">
    <name type="scientific">Gemella haemolysans M341</name>
    <dbReference type="NCBI Taxonomy" id="562981"/>
    <lineage>
        <taxon>Bacteria</taxon>
        <taxon>Bacillati</taxon>
        <taxon>Bacillota</taxon>
        <taxon>Bacilli</taxon>
        <taxon>Bacillales</taxon>
        <taxon>Gemellaceae</taxon>
        <taxon>Gemella</taxon>
    </lineage>
</organism>